<dbReference type="Pfam" id="PF13516">
    <property type="entry name" value="LRR_6"/>
    <property type="match status" value="9"/>
</dbReference>
<evidence type="ECO:0000256" key="5">
    <source>
        <dbReference type="SAM" id="MobiDB-lite"/>
    </source>
</evidence>
<evidence type="ECO:0000256" key="1">
    <source>
        <dbReference type="ARBA" id="ARBA00022614"/>
    </source>
</evidence>
<feature type="transmembrane region" description="Helical" evidence="6">
    <location>
        <begin position="21"/>
        <end position="39"/>
    </location>
</feature>
<keyword evidence="4" id="KW-0067">ATP-binding</keyword>
<organism evidence="8 9">
    <name type="scientific">Porites lobata</name>
    <dbReference type="NCBI Taxonomy" id="104759"/>
    <lineage>
        <taxon>Eukaryota</taxon>
        <taxon>Metazoa</taxon>
        <taxon>Cnidaria</taxon>
        <taxon>Anthozoa</taxon>
        <taxon>Hexacorallia</taxon>
        <taxon>Scleractinia</taxon>
        <taxon>Fungiina</taxon>
        <taxon>Poritidae</taxon>
        <taxon>Porites</taxon>
    </lineage>
</organism>
<evidence type="ECO:0000256" key="3">
    <source>
        <dbReference type="ARBA" id="ARBA00022741"/>
    </source>
</evidence>
<dbReference type="Proteomes" id="UP001159405">
    <property type="component" value="Unassembled WGS sequence"/>
</dbReference>
<name>A0ABN8NUC3_9CNID</name>
<evidence type="ECO:0000256" key="4">
    <source>
        <dbReference type="ARBA" id="ARBA00022840"/>
    </source>
</evidence>
<keyword evidence="2" id="KW-0677">Repeat</keyword>
<evidence type="ECO:0000256" key="2">
    <source>
        <dbReference type="ARBA" id="ARBA00022737"/>
    </source>
</evidence>
<proteinExistence type="predicted"/>
<evidence type="ECO:0000313" key="9">
    <source>
        <dbReference type="Proteomes" id="UP001159405"/>
    </source>
</evidence>
<feature type="transmembrane region" description="Helical" evidence="6">
    <location>
        <begin position="82"/>
        <end position="102"/>
    </location>
</feature>
<sequence length="1217" mass="138136">MEAFTWCKELWTPKTFNKFSFLVNVLWIAVGIALFGVFLDMEINEPRFDFRCDVNKNAKVDKDFVRQKCFVEYEKLHNKLSVPLYSFVTVNFSLPFIVCVIYSKLATPRVNKLESRNTDVEGQDHQANATQRKLFIQYCCQLATRFCLGIVFILLLLYEVFFPREFPSNFKCNLMREVNQTAANATGNTKTPSYECINQRAHKKTSWMYAVSGANGILAAFLLIEFSIIFLRAKKGGKQFMDDSQFYTDHLKSNYDPQNSHQEIPVLTIPQQELQETQGKGNHETSEQLQREHLTLLQTSITCMKESVLKNTERLRDLSSPFKPNPGEGDKPKDFKLDQMYTNLIIYPGRADYHFPENRREQLKVYPKPEKHLPPKRPGDIVDDQHKNILIVGRPGIGKTLFSTKFMRDWASDRLFDETQNSELRFDVAFLVKFRRLNSTAELNLRELLDKSEFSTNMNDVVWNYIRENPSRVLFIFDGIDEFSARKNIQEDDSIYKDTAEEKMPLHALYTKITSGKLLDGVTVLTTIRPTAVSCVRDLKFSRVVEILGFSPRQVKNYVEKYTGDDKGAGETIWQHISNNLNLFSLCYIPVNCFIICSCLLYMLQSFHSNSIHGLTSLPTKLTNIYSFAVKLMFFRHSERYRNKTDVQDEIFKKFDELAEDVKGDFKKLGTVAFKGIKEGRLTFESDEVTNLEDCGLLHRLPDLKPEVKRPFEKPKAQYCFQHLTIQEFFAAKHVTDNMGEAELREFVSSHIADGAWQVVLQFVAGLLSERDEPALTDIFTNLLPVSTYEKEDQELDPSILTCWLSKEDANLALTLCHCLYEIDADDSAVQNKVREIGFNAVVFEDCQIGPVDCTAIVNFLKKQNEILMINLRDNKIGCLGCKEICKVFSDGNCKLSSLGLGRNIATDEGVEYLAEALKHSNCKLHSLDLSGNYLTNEVVKYLAEALNYSNCKLNSLNLTGNYLTNEGVKYLAEALKDSNCELNSLNLTGNYLTDEGVKYLAEGLKDSNCKLNSLNITKSNLTNEGVNCLAEALKDSNCSTLNSLNLTYNKFTDEGAKCLAEALKNSNCKLNSLDISQNNVTDKGVKYLAEALKDSNSKLNSLNLTVNNSTNEGVKYLAEALKDSNCKLNSLSLTKSNLTNEGVKYLAEALKDSNCRFNSLNLTYNKFTDEGAKFLAEALKDSNCKLNSLDLAENNLTNEGVKYLAEALKDSKCKLN</sequence>
<gene>
    <name evidence="8" type="ORF">PLOB_00029410</name>
</gene>
<dbReference type="SUPFAM" id="SSF52540">
    <property type="entry name" value="P-loop containing nucleoside triphosphate hydrolases"/>
    <property type="match status" value="1"/>
</dbReference>
<dbReference type="Gene3D" id="3.40.50.300">
    <property type="entry name" value="P-loop containing nucleotide triphosphate hydrolases"/>
    <property type="match status" value="1"/>
</dbReference>
<protein>
    <recommendedName>
        <fullName evidence="7">NACHT domain-containing protein</fullName>
    </recommendedName>
</protein>
<evidence type="ECO:0000313" key="8">
    <source>
        <dbReference type="EMBL" id="CAH3122485.1"/>
    </source>
</evidence>
<feature type="transmembrane region" description="Helical" evidence="6">
    <location>
        <begin position="583"/>
        <end position="604"/>
    </location>
</feature>
<evidence type="ECO:0000256" key="6">
    <source>
        <dbReference type="SAM" id="Phobius"/>
    </source>
</evidence>
<comment type="caution">
    <text evidence="8">The sequence shown here is derived from an EMBL/GenBank/DDBJ whole genome shotgun (WGS) entry which is preliminary data.</text>
</comment>
<keyword evidence="6" id="KW-0472">Membrane</keyword>
<keyword evidence="6" id="KW-0812">Transmembrane</keyword>
<dbReference type="InterPro" id="IPR001611">
    <property type="entry name" value="Leu-rich_rpt"/>
</dbReference>
<dbReference type="PANTHER" id="PTHR24106">
    <property type="entry name" value="NACHT, LRR AND CARD DOMAINS-CONTAINING"/>
    <property type="match status" value="1"/>
</dbReference>
<feature type="domain" description="NACHT" evidence="7">
    <location>
        <begin position="387"/>
        <end position="532"/>
    </location>
</feature>
<feature type="non-terminal residue" evidence="8">
    <location>
        <position position="1217"/>
    </location>
</feature>
<dbReference type="InterPro" id="IPR032675">
    <property type="entry name" value="LRR_dom_sf"/>
</dbReference>
<keyword evidence="3" id="KW-0547">Nucleotide-binding</keyword>
<dbReference type="InterPro" id="IPR007111">
    <property type="entry name" value="NACHT_NTPase"/>
</dbReference>
<dbReference type="PROSITE" id="PS50837">
    <property type="entry name" value="NACHT"/>
    <property type="match status" value="1"/>
</dbReference>
<dbReference type="Pfam" id="PF05729">
    <property type="entry name" value="NACHT"/>
    <property type="match status" value="1"/>
</dbReference>
<dbReference type="Gene3D" id="1.20.1440.80">
    <property type="entry name" value="Gap junction channel protein cysteine-rich domain"/>
    <property type="match status" value="1"/>
</dbReference>
<feature type="region of interest" description="Disordered" evidence="5">
    <location>
        <begin position="315"/>
        <end position="334"/>
    </location>
</feature>
<dbReference type="EMBL" id="CALNXK010000037">
    <property type="protein sequence ID" value="CAH3122485.1"/>
    <property type="molecule type" value="Genomic_DNA"/>
</dbReference>
<feature type="transmembrane region" description="Helical" evidence="6">
    <location>
        <begin position="207"/>
        <end position="231"/>
    </location>
</feature>
<evidence type="ECO:0000259" key="7">
    <source>
        <dbReference type="PROSITE" id="PS50837"/>
    </source>
</evidence>
<dbReference type="InterPro" id="IPR051261">
    <property type="entry name" value="NLR"/>
</dbReference>
<dbReference type="SUPFAM" id="SSF52047">
    <property type="entry name" value="RNI-like"/>
    <property type="match status" value="2"/>
</dbReference>
<dbReference type="InterPro" id="IPR027417">
    <property type="entry name" value="P-loop_NTPase"/>
</dbReference>
<accession>A0ABN8NUC3</accession>
<dbReference type="Gene3D" id="3.80.10.10">
    <property type="entry name" value="Ribonuclease Inhibitor"/>
    <property type="match status" value="3"/>
</dbReference>
<keyword evidence="9" id="KW-1185">Reference proteome</keyword>
<dbReference type="InterPro" id="IPR038359">
    <property type="entry name" value="Connexin_N_sf"/>
</dbReference>
<keyword evidence="6" id="KW-1133">Transmembrane helix</keyword>
<feature type="transmembrane region" description="Helical" evidence="6">
    <location>
        <begin position="142"/>
        <end position="161"/>
    </location>
</feature>
<keyword evidence="1" id="KW-0433">Leucine-rich repeat</keyword>
<dbReference type="SMART" id="SM00368">
    <property type="entry name" value="LRR_RI"/>
    <property type="match status" value="12"/>
</dbReference>
<reference evidence="8 9" key="1">
    <citation type="submission" date="2022-05" db="EMBL/GenBank/DDBJ databases">
        <authorList>
            <consortium name="Genoscope - CEA"/>
            <person name="William W."/>
        </authorList>
    </citation>
    <scope>NUCLEOTIDE SEQUENCE [LARGE SCALE GENOMIC DNA]</scope>
</reference>